<dbReference type="InterPro" id="IPR025460">
    <property type="entry name" value="DUF4280"/>
</dbReference>
<dbReference type="Proteomes" id="UP001519308">
    <property type="component" value="Unassembled WGS sequence"/>
</dbReference>
<name>A0ABS4K278_9CLOT</name>
<sequence>MEEAMVEGGGTPAETYVVHGAQIYCTCGSRLSRLVVPLSHGTFIHDIPQLRISDSVPIKNVQVFGVCNNPNNPAVKAAAQNIVNNIQNRKKGFMDRVLDLFTKKPKLEVNDDLVKKCVALCTPIITIQWIGGKDDVKIDGEKALLSTCKLSCIYGGEIQIACDGQRK</sequence>
<protein>
    <recommendedName>
        <fullName evidence="3">DUF4280 domain-containing protein</fullName>
    </recommendedName>
</protein>
<gene>
    <name evidence="1" type="ORF">J2Z44_001683</name>
</gene>
<accession>A0ABS4K278</accession>
<dbReference type="Pfam" id="PF14107">
    <property type="entry name" value="DUF4280"/>
    <property type="match status" value="1"/>
</dbReference>
<comment type="caution">
    <text evidence="1">The sequence shown here is derived from an EMBL/GenBank/DDBJ whole genome shotgun (WGS) entry which is preliminary data.</text>
</comment>
<keyword evidence="2" id="KW-1185">Reference proteome</keyword>
<organism evidence="1 2">
    <name type="scientific">Clostridium punense</name>
    <dbReference type="NCBI Taxonomy" id="1054297"/>
    <lineage>
        <taxon>Bacteria</taxon>
        <taxon>Bacillati</taxon>
        <taxon>Bacillota</taxon>
        <taxon>Clostridia</taxon>
        <taxon>Eubacteriales</taxon>
        <taxon>Clostridiaceae</taxon>
        <taxon>Clostridium</taxon>
    </lineage>
</organism>
<evidence type="ECO:0008006" key="3">
    <source>
        <dbReference type="Google" id="ProtNLM"/>
    </source>
</evidence>
<reference evidence="1 2" key="1">
    <citation type="submission" date="2021-03" db="EMBL/GenBank/DDBJ databases">
        <title>Genomic Encyclopedia of Type Strains, Phase IV (KMG-IV): sequencing the most valuable type-strain genomes for metagenomic binning, comparative biology and taxonomic classification.</title>
        <authorList>
            <person name="Goeker M."/>
        </authorList>
    </citation>
    <scope>NUCLEOTIDE SEQUENCE [LARGE SCALE GENOMIC DNA]</scope>
    <source>
        <strain evidence="1 2">DSM 28650</strain>
    </source>
</reference>
<evidence type="ECO:0000313" key="1">
    <source>
        <dbReference type="EMBL" id="MBP2021887.1"/>
    </source>
</evidence>
<dbReference type="RefSeq" id="WP_021281347.1">
    <property type="nucleotide sequence ID" value="NZ_JAGGLL010000011.1"/>
</dbReference>
<proteinExistence type="predicted"/>
<dbReference type="EMBL" id="JAGGLL010000011">
    <property type="protein sequence ID" value="MBP2021887.1"/>
    <property type="molecule type" value="Genomic_DNA"/>
</dbReference>
<evidence type="ECO:0000313" key="2">
    <source>
        <dbReference type="Proteomes" id="UP001519308"/>
    </source>
</evidence>